<dbReference type="Proteomes" id="UP001524383">
    <property type="component" value="Unassembled WGS sequence"/>
</dbReference>
<evidence type="ECO:0000313" key="1">
    <source>
        <dbReference type="EMBL" id="MCQ1538575.1"/>
    </source>
</evidence>
<accession>A0ABD4TMR0</accession>
<protein>
    <submittedName>
        <fullName evidence="1">Uncharacterized protein</fullName>
    </submittedName>
</protein>
<gene>
    <name evidence="1" type="ORF">FTO68_06195</name>
</gene>
<evidence type="ECO:0000313" key="2">
    <source>
        <dbReference type="Proteomes" id="UP001524383"/>
    </source>
</evidence>
<proteinExistence type="predicted"/>
<organism evidence="1 2">
    <name type="scientific">Methanocalculus taiwanensis</name>
    <dbReference type="NCBI Taxonomy" id="106207"/>
    <lineage>
        <taxon>Archaea</taxon>
        <taxon>Methanobacteriati</taxon>
        <taxon>Methanobacteriota</taxon>
        <taxon>Stenosarchaea group</taxon>
        <taxon>Methanomicrobia</taxon>
        <taxon>Methanomicrobiales</taxon>
        <taxon>Methanocalculaceae</taxon>
        <taxon>Methanocalculus</taxon>
    </lineage>
</organism>
<dbReference type="RefSeq" id="WP_255332521.1">
    <property type="nucleotide sequence ID" value="NZ_VOTZ01000011.1"/>
</dbReference>
<reference evidence="1 2" key="1">
    <citation type="submission" date="2019-08" db="EMBL/GenBank/DDBJ databases">
        <authorList>
            <person name="Chen S.-C."/>
            <person name="Lai M.-C."/>
            <person name="You Y.-T."/>
        </authorList>
    </citation>
    <scope>NUCLEOTIDE SEQUENCE [LARGE SCALE GENOMIC DNA]</scope>
    <source>
        <strain evidence="1 2">P2F9704a</strain>
    </source>
</reference>
<sequence length="116" mass="13142">MLRSLFEYKRYEKTYSQILVPYNQYVVMKKWAARLEIPAYLVVEQGRGKGPGSGEGSSFWVVEFNPAERPVDRPGVEMKGSKGLFAPWSAEEGAVLSAEDFTEFCQWIARGRVGDL</sequence>
<dbReference type="AlphaFoldDB" id="A0ABD4TMR0"/>
<keyword evidence="2" id="KW-1185">Reference proteome</keyword>
<comment type="caution">
    <text evidence="1">The sequence shown here is derived from an EMBL/GenBank/DDBJ whole genome shotgun (WGS) entry which is preliminary data.</text>
</comment>
<name>A0ABD4TMR0_9EURY</name>
<dbReference type="EMBL" id="VOTZ01000011">
    <property type="protein sequence ID" value="MCQ1538575.1"/>
    <property type="molecule type" value="Genomic_DNA"/>
</dbReference>